<reference evidence="3" key="1">
    <citation type="submission" date="2022-06" db="EMBL/GenBank/DDBJ databases">
        <title>Sphingomonas sp. nov. isolated from rhizosphere soil of tomato.</title>
        <authorList>
            <person name="Dong H."/>
            <person name="Gao R."/>
        </authorList>
    </citation>
    <scope>NUCLEOTIDE SEQUENCE</scope>
    <source>
        <strain evidence="3">MMSM24</strain>
    </source>
</reference>
<accession>A0AA42CU71</accession>
<evidence type="ECO:0000256" key="1">
    <source>
        <dbReference type="SAM" id="MobiDB-lite"/>
    </source>
</evidence>
<protein>
    <submittedName>
        <fullName evidence="3">Glycosyltransferase family 4 protein</fullName>
    </submittedName>
</protein>
<evidence type="ECO:0000313" key="3">
    <source>
        <dbReference type="EMBL" id="MCW6535116.1"/>
    </source>
</evidence>
<dbReference type="PANTHER" id="PTHR46401">
    <property type="entry name" value="GLYCOSYLTRANSFERASE WBBK-RELATED"/>
    <property type="match status" value="1"/>
</dbReference>
<name>A0AA42CU71_9SPHN</name>
<keyword evidence="4" id="KW-1185">Reference proteome</keyword>
<feature type="region of interest" description="Disordered" evidence="1">
    <location>
        <begin position="382"/>
        <end position="401"/>
    </location>
</feature>
<dbReference type="RefSeq" id="WP_265268802.1">
    <property type="nucleotide sequence ID" value="NZ_JANFAV010000005.1"/>
</dbReference>
<dbReference type="Gene3D" id="3.40.50.2000">
    <property type="entry name" value="Glycogen Phosphorylase B"/>
    <property type="match status" value="1"/>
</dbReference>
<dbReference type="EMBL" id="JANFAV010000005">
    <property type="protein sequence ID" value="MCW6535116.1"/>
    <property type="molecule type" value="Genomic_DNA"/>
</dbReference>
<sequence>MSRLIWRSWSRRLATGIDRVCYAYLENFRERSQALVQYRGIPRILSVKHSERLFDMLLDDDENFKARLLALAPAALAAGKTRFDCGGAFYLNVGHTDVDLDRLVRWVGENRLRAIYLIHDLIPLTHSEFCNPSSVDRHRGRVTNAIAHAAGIITNSEASTQELQRFAELEGLRTPPVIAAWLAGAQFARPQAIPFKAPQHFVCVGTIEARKNHYLLLQIWRRLAERLGEATPKLVIIGQKGAQASHVEGMLERCHIIGDHVVTLSHCGDEELGRWMATARALLMPSFAEGFGLPLVEALQVGTPVIASDLPCFREIGEGIPTLLDPLDAVSWERTILSFLENGPDRSRQLRLLRDYQAPSWKNHFDGVESWLKTLPHHEAHHLEPVSRGARSSGGNSKASLEGRAVAIDGADF</sequence>
<organism evidence="3 4">
    <name type="scientific">Sphingomonas lycopersici</name>
    <dbReference type="NCBI Taxonomy" id="2951807"/>
    <lineage>
        <taxon>Bacteria</taxon>
        <taxon>Pseudomonadati</taxon>
        <taxon>Pseudomonadota</taxon>
        <taxon>Alphaproteobacteria</taxon>
        <taxon>Sphingomonadales</taxon>
        <taxon>Sphingomonadaceae</taxon>
        <taxon>Sphingomonas</taxon>
    </lineage>
</organism>
<dbReference type="GO" id="GO:0016757">
    <property type="term" value="F:glycosyltransferase activity"/>
    <property type="evidence" value="ECO:0007669"/>
    <property type="project" value="InterPro"/>
</dbReference>
<comment type="caution">
    <text evidence="3">The sequence shown here is derived from an EMBL/GenBank/DDBJ whole genome shotgun (WGS) entry which is preliminary data.</text>
</comment>
<dbReference type="CDD" id="cd03809">
    <property type="entry name" value="GT4_MtfB-like"/>
    <property type="match status" value="1"/>
</dbReference>
<dbReference type="InterPro" id="IPR001296">
    <property type="entry name" value="Glyco_trans_1"/>
</dbReference>
<evidence type="ECO:0000259" key="2">
    <source>
        <dbReference type="Pfam" id="PF00534"/>
    </source>
</evidence>
<proteinExistence type="predicted"/>
<dbReference type="PANTHER" id="PTHR46401:SF9">
    <property type="entry name" value="MANNOSYLTRANSFERASE A"/>
    <property type="match status" value="1"/>
</dbReference>
<dbReference type="SUPFAM" id="SSF53756">
    <property type="entry name" value="UDP-Glycosyltransferase/glycogen phosphorylase"/>
    <property type="match status" value="1"/>
</dbReference>
<dbReference type="Proteomes" id="UP001165565">
    <property type="component" value="Unassembled WGS sequence"/>
</dbReference>
<evidence type="ECO:0000313" key="4">
    <source>
        <dbReference type="Proteomes" id="UP001165565"/>
    </source>
</evidence>
<dbReference type="Pfam" id="PF00534">
    <property type="entry name" value="Glycos_transf_1"/>
    <property type="match status" value="1"/>
</dbReference>
<feature type="domain" description="Glycosyl transferase family 1" evidence="2">
    <location>
        <begin position="196"/>
        <end position="348"/>
    </location>
</feature>
<dbReference type="AlphaFoldDB" id="A0AA42CU71"/>
<gene>
    <name evidence="3" type="ORF">NEE01_09995</name>
</gene>